<dbReference type="Gene3D" id="3.40.50.300">
    <property type="entry name" value="P-loop containing nucleotide triphosphate hydrolases"/>
    <property type="match status" value="1"/>
</dbReference>
<dbReference type="Proteomes" id="UP001432322">
    <property type="component" value="Unassembled WGS sequence"/>
</dbReference>
<evidence type="ECO:0008006" key="3">
    <source>
        <dbReference type="Google" id="ProtNLM"/>
    </source>
</evidence>
<gene>
    <name evidence="1" type="ORF">PFISCL1PPCAC_16431</name>
</gene>
<evidence type="ECO:0000313" key="2">
    <source>
        <dbReference type="Proteomes" id="UP001432322"/>
    </source>
</evidence>
<dbReference type="Pfam" id="PF08477">
    <property type="entry name" value="Roc"/>
    <property type="match status" value="1"/>
</dbReference>
<evidence type="ECO:0000313" key="1">
    <source>
        <dbReference type="EMBL" id="GMT25134.1"/>
    </source>
</evidence>
<comment type="caution">
    <text evidence="1">The sequence shown here is derived from an EMBL/GenBank/DDBJ whole genome shotgun (WGS) entry which is preliminary data.</text>
</comment>
<organism evidence="1 2">
    <name type="scientific">Pristionchus fissidentatus</name>
    <dbReference type="NCBI Taxonomy" id="1538716"/>
    <lineage>
        <taxon>Eukaryota</taxon>
        <taxon>Metazoa</taxon>
        <taxon>Ecdysozoa</taxon>
        <taxon>Nematoda</taxon>
        <taxon>Chromadorea</taxon>
        <taxon>Rhabditida</taxon>
        <taxon>Rhabditina</taxon>
        <taxon>Diplogasteromorpha</taxon>
        <taxon>Diplogasteroidea</taxon>
        <taxon>Neodiplogasteridae</taxon>
        <taxon>Pristionchus</taxon>
    </lineage>
</organism>
<dbReference type="InterPro" id="IPR027417">
    <property type="entry name" value="P-loop_NTPase"/>
</dbReference>
<dbReference type="EMBL" id="BTSY01000004">
    <property type="protein sequence ID" value="GMT25134.1"/>
    <property type="molecule type" value="Genomic_DNA"/>
</dbReference>
<name>A0AAV5W5K1_9BILA</name>
<sequence>MEYRKMSTVGLPHAGGRPRTKIVVVGPPMGGKTALSNFLGDYMETSTDYRPTKAVRVIEFDSNDVEVDDRKIIIDVEVWDCSSSDKYRDCWEAMKYGLEGVILVADPNRHSGEDLLMWYEEFVIKTSLQNHQVLIVLLEQGERKTNDGAIADFKLPSKVHAVRLIACNLDHDGDGVRTEFNAFLIGVVEGIVRENALDDYNRKAYGQ</sequence>
<protein>
    <recommendedName>
        <fullName evidence="3">ADP ribosylation factor</fullName>
    </recommendedName>
</protein>
<reference evidence="1" key="1">
    <citation type="submission" date="2023-10" db="EMBL/GenBank/DDBJ databases">
        <title>Genome assembly of Pristionchus species.</title>
        <authorList>
            <person name="Yoshida K."/>
            <person name="Sommer R.J."/>
        </authorList>
    </citation>
    <scope>NUCLEOTIDE SEQUENCE</scope>
    <source>
        <strain evidence="1">RS5133</strain>
    </source>
</reference>
<keyword evidence="2" id="KW-1185">Reference proteome</keyword>
<accession>A0AAV5W5K1</accession>
<dbReference type="SUPFAM" id="SSF52540">
    <property type="entry name" value="P-loop containing nucleoside triphosphate hydrolases"/>
    <property type="match status" value="1"/>
</dbReference>
<proteinExistence type="predicted"/>
<dbReference type="AlphaFoldDB" id="A0AAV5W5K1"/>